<dbReference type="PROSITE" id="PS01031">
    <property type="entry name" value="SHSP"/>
    <property type="match status" value="1"/>
</dbReference>
<sequence>MNEPVLARLQHLMTLREEVESLAGVGPWTPAADWCDGDTHLELHLDVPGVQPGSLELLEEGDTVTVAGQRPEGTRLLHTERPSGTFRRTFTFPEPVMAQSGQATLSGGVLVVKFEKRHPTINVPVRGED</sequence>
<dbReference type="SUPFAM" id="SSF49764">
    <property type="entry name" value="HSP20-like chaperones"/>
    <property type="match status" value="1"/>
</dbReference>
<evidence type="ECO:0000313" key="4">
    <source>
        <dbReference type="EMBL" id="ALW88724.1"/>
    </source>
</evidence>
<evidence type="ECO:0000313" key="5">
    <source>
        <dbReference type="Proteomes" id="UP000060071"/>
    </source>
</evidence>
<feature type="domain" description="SHSP" evidence="3">
    <location>
        <begin position="23"/>
        <end position="129"/>
    </location>
</feature>
<comment type="similarity">
    <text evidence="1 2">Belongs to the small heat shock protein (HSP20) family.</text>
</comment>
<proteinExistence type="inferred from homology"/>
<dbReference type="InterPro" id="IPR002068">
    <property type="entry name" value="A-crystallin/Hsp20_dom"/>
</dbReference>
<evidence type="ECO:0000256" key="1">
    <source>
        <dbReference type="PROSITE-ProRule" id="PRU00285"/>
    </source>
</evidence>
<keyword evidence="5" id="KW-1185">Reference proteome</keyword>
<dbReference type="Proteomes" id="UP000060071">
    <property type="component" value="Chromosome"/>
</dbReference>
<dbReference type="InterPro" id="IPR008978">
    <property type="entry name" value="HSP20-like_chaperone"/>
</dbReference>
<organism evidence="4 5">
    <name type="scientific">Deinococcus actinosclerus</name>
    <dbReference type="NCBI Taxonomy" id="1768108"/>
    <lineage>
        <taxon>Bacteria</taxon>
        <taxon>Thermotogati</taxon>
        <taxon>Deinococcota</taxon>
        <taxon>Deinococci</taxon>
        <taxon>Deinococcales</taxon>
        <taxon>Deinococcaceae</taxon>
        <taxon>Deinococcus</taxon>
    </lineage>
</organism>
<reference evidence="4 5" key="1">
    <citation type="submission" date="2015-12" db="EMBL/GenBank/DDBJ databases">
        <authorList>
            <person name="Kim M.K."/>
            <person name="Srinivasan S."/>
            <person name="Lee J.-J."/>
            <person name="Kim K."/>
        </authorList>
    </citation>
    <scope>NUCLEOTIDE SEQUENCE [LARGE SCALE GENOMIC DNA]</scope>
    <source>
        <strain evidence="4 5">BM2</strain>
    </source>
</reference>
<evidence type="ECO:0000256" key="2">
    <source>
        <dbReference type="RuleBase" id="RU003616"/>
    </source>
</evidence>
<dbReference type="RefSeq" id="WP_062158048.1">
    <property type="nucleotide sequence ID" value="NZ_CP013910.1"/>
</dbReference>
<evidence type="ECO:0000259" key="3">
    <source>
        <dbReference type="PROSITE" id="PS01031"/>
    </source>
</evidence>
<dbReference type="CDD" id="cd06464">
    <property type="entry name" value="ACD_sHsps-like"/>
    <property type="match status" value="1"/>
</dbReference>
<dbReference type="Gene3D" id="2.60.40.790">
    <property type="match status" value="1"/>
</dbReference>
<dbReference type="Pfam" id="PF00011">
    <property type="entry name" value="HSP20"/>
    <property type="match status" value="1"/>
</dbReference>
<name>A0ABN4K704_9DEIO</name>
<accession>A0ABN4K704</accession>
<protein>
    <submittedName>
        <fullName evidence="4">Heat-shock protein</fullName>
    </submittedName>
</protein>
<gene>
    <name evidence="4" type="ORF">AUC44_07295</name>
</gene>
<dbReference type="EMBL" id="CP013910">
    <property type="protein sequence ID" value="ALW88724.1"/>
    <property type="molecule type" value="Genomic_DNA"/>
</dbReference>